<accession>A0A0D7AEE6</accession>
<dbReference type="GO" id="GO:0016020">
    <property type="term" value="C:membrane"/>
    <property type="evidence" value="ECO:0007669"/>
    <property type="project" value="UniProtKB-SubCell"/>
</dbReference>
<comment type="subcellular location">
    <subcellularLocation>
        <location evidence="1">Membrane</location>
        <topology evidence="1">Multi-pass membrane protein</topology>
    </subcellularLocation>
</comment>
<evidence type="ECO:0000256" key="5">
    <source>
        <dbReference type="SAM" id="Phobius"/>
    </source>
</evidence>
<dbReference type="Proteomes" id="UP000054144">
    <property type="component" value="Unassembled WGS sequence"/>
</dbReference>
<keyword evidence="6" id="KW-0732">Signal</keyword>
<protein>
    <submittedName>
        <fullName evidence="7">RTA1 like protein</fullName>
    </submittedName>
</protein>
<feature type="transmembrane region" description="Helical" evidence="5">
    <location>
        <begin position="162"/>
        <end position="182"/>
    </location>
</feature>
<dbReference type="PANTHER" id="PTHR31465">
    <property type="entry name" value="PROTEIN RTA1-RELATED"/>
    <property type="match status" value="1"/>
</dbReference>
<feature type="signal peptide" evidence="6">
    <location>
        <begin position="1"/>
        <end position="18"/>
    </location>
</feature>
<keyword evidence="8" id="KW-1185">Reference proteome</keyword>
<dbReference type="PANTHER" id="PTHR31465:SF1">
    <property type="entry name" value="PROTEIN RTA1-RELATED"/>
    <property type="match status" value="1"/>
</dbReference>
<evidence type="ECO:0000256" key="4">
    <source>
        <dbReference type="ARBA" id="ARBA00023136"/>
    </source>
</evidence>
<dbReference type="EMBL" id="KN881721">
    <property type="protein sequence ID" value="KIY49756.1"/>
    <property type="molecule type" value="Genomic_DNA"/>
</dbReference>
<feature type="non-terminal residue" evidence="7">
    <location>
        <position position="1"/>
    </location>
</feature>
<dbReference type="Pfam" id="PF04479">
    <property type="entry name" value="RTA1"/>
    <property type="match status" value="1"/>
</dbReference>
<evidence type="ECO:0000256" key="3">
    <source>
        <dbReference type="ARBA" id="ARBA00022989"/>
    </source>
</evidence>
<dbReference type="AlphaFoldDB" id="A0A0D7AEE6"/>
<keyword evidence="4 5" id="KW-0472">Membrane</keyword>
<dbReference type="InterPro" id="IPR007568">
    <property type="entry name" value="RTA1"/>
</dbReference>
<feature type="transmembrane region" description="Helical" evidence="5">
    <location>
        <begin position="30"/>
        <end position="53"/>
    </location>
</feature>
<evidence type="ECO:0000256" key="1">
    <source>
        <dbReference type="ARBA" id="ARBA00004141"/>
    </source>
</evidence>
<dbReference type="OrthoDB" id="3358017at2759"/>
<feature type="transmembrane region" description="Helical" evidence="5">
    <location>
        <begin position="197"/>
        <end position="218"/>
    </location>
</feature>
<evidence type="ECO:0000256" key="2">
    <source>
        <dbReference type="ARBA" id="ARBA00022692"/>
    </source>
</evidence>
<gene>
    <name evidence="7" type="ORF">FISHEDRAFT_40436</name>
</gene>
<organism evidence="7 8">
    <name type="scientific">Fistulina hepatica ATCC 64428</name>
    <dbReference type="NCBI Taxonomy" id="1128425"/>
    <lineage>
        <taxon>Eukaryota</taxon>
        <taxon>Fungi</taxon>
        <taxon>Dikarya</taxon>
        <taxon>Basidiomycota</taxon>
        <taxon>Agaricomycotina</taxon>
        <taxon>Agaricomycetes</taxon>
        <taxon>Agaricomycetidae</taxon>
        <taxon>Agaricales</taxon>
        <taxon>Fistulinaceae</taxon>
        <taxon>Fistulina</taxon>
    </lineage>
</organism>
<feature type="transmembrane region" description="Helical" evidence="5">
    <location>
        <begin position="111"/>
        <end position="135"/>
    </location>
</feature>
<evidence type="ECO:0000256" key="6">
    <source>
        <dbReference type="SAM" id="SignalP"/>
    </source>
</evidence>
<reference evidence="7 8" key="1">
    <citation type="journal article" date="2015" name="Fungal Genet. Biol.">
        <title>Evolution of novel wood decay mechanisms in Agaricales revealed by the genome sequences of Fistulina hepatica and Cylindrobasidium torrendii.</title>
        <authorList>
            <person name="Floudas D."/>
            <person name="Held B.W."/>
            <person name="Riley R."/>
            <person name="Nagy L.G."/>
            <person name="Koehler G."/>
            <person name="Ransdell A.S."/>
            <person name="Younus H."/>
            <person name="Chow J."/>
            <person name="Chiniquy J."/>
            <person name="Lipzen A."/>
            <person name="Tritt A."/>
            <person name="Sun H."/>
            <person name="Haridas S."/>
            <person name="LaButti K."/>
            <person name="Ohm R.A."/>
            <person name="Kues U."/>
            <person name="Blanchette R.A."/>
            <person name="Grigoriev I.V."/>
            <person name="Minto R.E."/>
            <person name="Hibbett D.S."/>
        </authorList>
    </citation>
    <scope>NUCLEOTIDE SEQUENCE [LARGE SCALE GENOMIC DNA]</scope>
    <source>
        <strain evidence="7 8">ATCC 64428</strain>
    </source>
</reference>
<keyword evidence="3 5" id="KW-1133">Transmembrane helix</keyword>
<proteinExistence type="predicted"/>
<feature type="transmembrane region" description="Helical" evidence="5">
    <location>
        <begin position="74"/>
        <end position="91"/>
    </location>
</feature>
<evidence type="ECO:0000313" key="8">
    <source>
        <dbReference type="Proteomes" id="UP000054144"/>
    </source>
</evidence>
<feature type="chain" id="PRO_5002316437" evidence="6">
    <location>
        <begin position="19"/>
        <end position="244"/>
    </location>
</feature>
<name>A0A0D7AEE6_9AGAR</name>
<evidence type="ECO:0000313" key="7">
    <source>
        <dbReference type="EMBL" id="KIY49756.1"/>
    </source>
</evidence>
<keyword evidence="2 5" id="KW-0812">Transmembrane</keyword>
<sequence>RWMLVLCIGTLTMAVGFAVRIVRHNHPSEGVYIVETLFILLSPCAFLAQDYVILPRLAKWLSAEGFLFINPAKVVKIFVWSDCLTFFLQSSGGGLTAVKNSKSIPKLGSKIALIGLVIQALSFGTFTLMALVFGLRVRSRTPQKWTSYIDTGAETPSDWRMLWLALMWTTVGILIRSVYRIIEYAQGYGGYLATHEGFFYCLDALPLLLAISVYIFVWPPLLLNSVCRFGPDRISMTPVKEGQV</sequence>